<dbReference type="PRINTS" id="PR00756">
    <property type="entry name" value="ALADIPTASE"/>
</dbReference>
<comment type="similarity">
    <text evidence="2 20">Belongs to the peptidase M1 family.</text>
</comment>
<dbReference type="FunFam" id="2.60.40.1910:FF:000005">
    <property type="entry name" value="Aminopeptidase"/>
    <property type="match status" value="1"/>
</dbReference>
<dbReference type="AlphaFoldDB" id="A0AAX7TPV4"/>
<dbReference type="GO" id="GO:0008270">
    <property type="term" value="F:zinc ion binding"/>
    <property type="evidence" value="ECO:0007669"/>
    <property type="project" value="UniProtKB-UniRule"/>
</dbReference>
<evidence type="ECO:0000256" key="6">
    <source>
        <dbReference type="ARBA" id="ARBA00022670"/>
    </source>
</evidence>
<evidence type="ECO:0000259" key="23">
    <source>
        <dbReference type="Pfam" id="PF11838"/>
    </source>
</evidence>
<feature type="compositionally biased region" description="Low complexity" evidence="21">
    <location>
        <begin position="40"/>
        <end position="62"/>
    </location>
</feature>
<dbReference type="Gene3D" id="1.25.50.20">
    <property type="match status" value="1"/>
</dbReference>
<evidence type="ECO:0000256" key="5">
    <source>
        <dbReference type="ARBA" id="ARBA00022475"/>
    </source>
</evidence>
<dbReference type="GO" id="GO:0006508">
    <property type="term" value="P:proteolysis"/>
    <property type="evidence" value="ECO:0007669"/>
    <property type="project" value="UniProtKB-KW"/>
</dbReference>
<dbReference type="Proteomes" id="UP000265100">
    <property type="component" value="Chromosome 7"/>
</dbReference>
<reference evidence="25 26" key="1">
    <citation type="submission" date="2018-05" db="EMBL/GenBank/DDBJ databases">
        <authorList>
            <person name="Datahose"/>
        </authorList>
    </citation>
    <scope>NUCLEOTIDE SEQUENCE</scope>
</reference>
<feature type="transmembrane region" description="Helical" evidence="20">
    <location>
        <begin position="12"/>
        <end position="33"/>
    </location>
</feature>
<evidence type="ECO:0000256" key="18">
    <source>
        <dbReference type="PIRSR" id="PIRSR634016-3"/>
    </source>
</evidence>
<feature type="domain" description="Peptidase M1 membrane alanine aminopeptidase" evidence="22">
    <location>
        <begin position="309"/>
        <end position="536"/>
    </location>
</feature>
<keyword evidence="10 18" id="KW-0862">Zinc</keyword>
<keyword evidence="8 18" id="KW-0479">Metal-binding</keyword>
<keyword evidence="13 20" id="KW-0482">Metalloprotease</keyword>
<dbReference type="InterPro" id="IPR050344">
    <property type="entry name" value="Peptidase_M1_aminopeptidases"/>
</dbReference>
<comment type="subcellular location">
    <subcellularLocation>
        <location evidence="1">Cell membrane</location>
        <topology evidence="1">Single-pass type II membrane protein</topology>
    </subcellularLocation>
</comment>
<evidence type="ECO:0000256" key="11">
    <source>
        <dbReference type="ARBA" id="ARBA00022968"/>
    </source>
</evidence>
<dbReference type="InterPro" id="IPR045357">
    <property type="entry name" value="Aminopeptidase_N-like_N"/>
</dbReference>
<feature type="binding site" evidence="18">
    <location>
        <position position="385"/>
    </location>
    <ligand>
        <name>Zn(2+)</name>
        <dbReference type="ChEBI" id="CHEBI:29105"/>
        <note>catalytic</note>
    </ligand>
</feature>
<dbReference type="CDD" id="cd09601">
    <property type="entry name" value="M1_APN-Q_like"/>
    <property type="match status" value="1"/>
</dbReference>
<dbReference type="FunFam" id="1.10.390.10:FF:000016">
    <property type="entry name" value="Glutamyl aminopeptidase"/>
    <property type="match status" value="1"/>
</dbReference>
<evidence type="ECO:0000256" key="4">
    <source>
        <dbReference type="ARBA" id="ARBA00022438"/>
    </source>
</evidence>
<keyword evidence="5" id="KW-1003">Cell membrane</keyword>
<dbReference type="InterPro" id="IPR024571">
    <property type="entry name" value="ERAP1-like_C_dom"/>
</dbReference>
<dbReference type="EC" id="3.4.11.-" evidence="20"/>
<keyword evidence="16" id="KW-0325">Glycoprotein</keyword>
<dbReference type="InterPro" id="IPR001930">
    <property type="entry name" value="Peptidase_M1"/>
</dbReference>
<keyword evidence="26" id="KW-1185">Reference proteome</keyword>
<gene>
    <name evidence="25" type="primary">ANPEP</name>
</gene>
<dbReference type="GO" id="GO:0043171">
    <property type="term" value="P:peptide catabolic process"/>
    <property type="evidence" value="ECO:0007669"/>
    <property type="project" value="TreeGrafter"/>
</dbReference>
<dbReference type="Pfam" id="PF17900">
    <property type="entry name" value="Peptidase_M1_N"/>
    <property type="match status" value="1"/>
</dbReference>
<dbReference type="Gene3D" id="2.60.40.1730">
    <property type="entry name" value="tricorn interacting facor f3 domain"/>
    <property type="match status" value="1"/>
</dbReference>
<evidence type="ECO:0000313" key="26">
    <source>
        <dbReference type="Proteomes" id="UP000265100"/>
    </source>
</evidence>
<evidence type="ECO:0000259" key="24">
    <source>
        <dbReference type="Pfam" id="PF17900"/>
    </source>
</evidence>
<dbReference type="PANTHER" id="PTHR11533:SF172">
    <property type="entry name" value="AMINOPEPTIDASE N"/>
    <property type="match status" value="1"/>
</dbReference>
<keyword evidence="6 20" id="KW-0645">Protease</keyword>
<dbReference type="Gene3D" id="2.60.40.1910">
    <property type="match status" value="1"/>
</dbReference>
<feature type="active site" description="Proton acceptor" evidence="17">
    <location>
        <position position="382"/>
    </location>
</feature>
<comment type="subunit">
    <text evidence="3">Homodimer.</text>
</comment>
<dbReference type="GO" id="GO:0005737">
    <property type="term" value="C:cytoplasm"/>
    <property type="evidence" value="ECO:0007669"/>
    <property type="project" value="TreeGrafter"/>
</dbReference>
<evidence type="ECO:0000256" key="21">
    <source>
        <dbReference type="SAM" id="MobiDB-lite"/>
    </source>
</evidence>
<dbReference type="Gene3D" id="1.10.390.10">
    <property type="entry name" value="Neutral Protease Domain 2"/>
    <property type="match status" value="1"/>
</dbReference>
<proteinExistence type="inferred from homology"/>
<comment type="cofactor">
    <cofactor evidence="18 20">
        <name>Zn(2+)</name>
        <dbReference type="ChEBI" id="CHEBI:29105"/>
    </cofactor>
    <text evidence="18 20">Binds 1 zinc ion per subunit.</text>
</comment>
<evidence type="ECO:0000256" key="13">
    <source>
        <dbReference type="ARBA" id="ARBA00023049"/>
    </source>
</evidence>
<evidence type="ECO:0000256" key="17">
    <source>
        <dbReference type="PIRSR" id="PIRSR634016-1"/>
    </source>
</evidence>
<feature type="binding site" evidence="18">
    <location>
        <position position="381"/>
    </location>
    <ligand>
        <name>Zn(2+)</name>
        <dbReference type="ChEBI" id="CHEBI:29105"/>
        <note>catalytic</note>
    </ligand>
</feature>
<dbReference type="InterPro" id="IPR042097">
    <property type="entry name" value="Aminopeptidase_N-like_N_sf"/>
</dbReference>
<sequence>MGKGFFISKTVGILGIIAGVGALATIIALSVVYSQEKGKNNNQNEEQTTSKPPTTTPIPSNKPWDKYRLPKNLVPETYNVTLWPRLTPDPTTGLYTFLGSSVVDFECVEDTDLILIHSNKLNYTEFENQLARLMSVSSVEAPAIKSSWLQGVTQYLVLELDGTLKKGHKYRLYTEFIGELADDLGGFYRSEYMEDGEKRVMATTQMQPTDARKSFPCFDEPAMKAYFFITLIHDRGTTALSNGKDIETTEINHDGQDLLKTVFERTEKMSTYLLAFIVSDYDSIGNSIDGVEIRIFARRSAIAAGQGQYALNKTGPILKFFEQYYNATYPLPKSDQIAIPDFNAGAMENWGLITYRETALLYDEAFSSNSNKEKIATIIAHELAHMWFGNLVTLRWWNDLWLNEGFASYVEYLGANNAEPEWNVTDLIVLGDIHRVFAIDALASSHPLSSKEEDIQTPAQISELFDAISYSKGASVLRMLSDFLTEDVFQLGLRSYLSAFSFGNAVYTDLWYHLQKACYHLSLELPDTLDNIMNTWVLQMGFPVVTINTGTGSVSQQHFLLDPEAVVTTPSPFNYQWIIPIKWMMTGNMQNPLWLTSKSVLFLETSEAMKATQDQWVLANVNMVGYYRVNYDDDNWAKLLDVLQSNHQLIPRINRAQILDDAFNLARAKIISTVQALNTTKYLSNERDYIPWKAALNNLDFFYLMFDRSEVYGPMQDYLVKKVSPLFEYYKQMTDNSSKVPDGHMDQYNQVNAISLACRTGLEECQNLVMTWFQEWMDTDTNRIHPNLRSTVYCNAIAAGGKKEWDFAWSQFIKNDSTAIESDKLRYALSCTKQPWLLNRYLEYTLDPDMIRKQDATATIVDIASNVVGQSLAWDFVRARWSYIFSQYGGGSFSFSNLVNGVTKRFSTEFELQQLKQFKADNSDVGFGSGTLALDQSIERTIANIKWVEENKENVLDWFTTEANAQ</sequence>
<evidence type="ECO:0000256" key="20">
    <source>
        <dbReference type="RuleBase" id="RU364040"/>
    </source>
</evidence>
<keyword evidence="15" id="KW-1015">Disulfide bond</keyword>
<keyword evidence="7 20" id="KW-0812">Transmembrane</keyword>
<organism evidence="25 26">
    <name type="scientific">Astatotilapia calliptera</name>
    <name type="common">Eastern happy</name>
    <name type="synonym">Chromis callipterus</name>
    <dbReference type="NCBI Taxonomy" id="8154"/>
    <lineage>
        <taxon>Eukaryota</taxon>
        <taxon>Metazoa</taxon>
        <taxon>Chordata</taxon>
        <taxon>Craniata</taxon>
        <taxon>Vertebrata</taxon>
        <taxon>Euteleostomi</taxon>
        <taxon>Actinopterygii</taxon>
        <taxon>Neopterygii</taxon>
        <taxon>Teleostei</taxon>
        <taxon>Neoteleostei</taxon>
        <taxon>Acanthomorphata</taxon>
        <taxon>Ovalentaria</taxon>
        <taxon>Cichlomorphae</taxon>
        <taxon>Cichliformes</taxon>
        <taxon>Cichlidae</taxon>
        <taxon>African cichlids</taxon>
        <taxon>Pseudocrenilabrinae</taxon>
        <taxon>Haplochromini</taxon>
        <taxon>Astatotilapia</taxon>
    </lineage>
</organism>
<dbReference type="Pfam" id="PF11838">
    <property type="entry name" value="ERAP1_C"/>
    <property type="match status" value="1"/>
</dbReference>
<keyword evidence="9 20" id="KW-0378">Hydrolase</keyword>
<dbReference type="PANTHER" id="PTHR11533">
    <property type="entry name" value="PROTEASE M1 ZINC METALLOPROTEASE"/>
    <property type="match status" value="1"/>
</dbReference>
<reference evidence="25" key="4">
    <citation type="submission" date="2025-09" db="UniProtKB">
        <authorList>
            <consortium name="Ensembl"/>
        </authorList>
    </citation>
    <scope>IDENTIFICATION</scope>
</reference>
<dbReference type="GeneTree" id="ENSGT00940000154876"/>
<dbReference type="GO" id="GO:0005615">
    <property type="term" value="C:extracellular space"/>
    <property type="evidence" value="ECO:0007669"/>
    <property type="project" value="TreeGrafter"/>
</dbReference>
<dbReference type="SUPFAM" id="SSF63737">
    <property type="entry name" value="Leukotriene A4 hydrolase N-terminal domain"/>
    <property type="match status" value="1"/>
</dbReference>
<evidence type="ECO:0000256" key="7">
    <source>
        <dbReference type="ARBA" id="ARBA00022692"/>
    </source>
</evidence>
<evidence type="ECO:0000256" key="1">
    <source>
        <dbReference type="ARBA" id="ARBA00004401"/>
    </source>
</evidence>
<evidence type="ECO:0000256" key="8">
    <source>
        <dbReference type="ARBA" id="ARBA00022723"/>
    </source>
</evidence>
<name>A0AAX7TPV4_ASTCA</name>
<keyword evidence="11" id="KW-0735">Signal-anchor</keyword>
<evidence type="ECO:0000256" key="2">
    <source>
        <dbReference type="ARBA" id="ARBA00010136"/>
    </source>
</evidence>
<dbReference type="FunFam" id="1.25.50.20:FF:000012">
    <property type="entry name" value="Aminopeptidase N"/>
    <property type="match status" value="1"/>
</dbReference>
<dbReference type="GO" id="GO:0070006">
    <property type="term" value="F:metalloaminopeptidase activity"/>
    <property type="evidence" value="ECO:0007669"/>
    <property type="project" value="TreeGrafter"/>
</dbReference>
<evidence type="ECO:0000256" key="15">
    <source>
        <dbReference type="ARBA" id="ARBA00023157"/>
    </source>
</evidence>
<dbReference type="GO" id="GO:0005886">
    <property type="term" value="C:plasma membrane"/>
    <property type="evidence" value="ECO:0007669"/>
    <property type="project" value="UniProtKB-SubCell"/>
</dbReference>
<dbReference type="Ensembl" id="ENSACLT00000074883.1">
    <property type="protein sequence ID" value="ENSACLP00000058617.1"/>
    <property type="gene ID" value="ENSACLG00000017196.2"/>
</dbReference>
<accession>A0AAX7TPV4</accession>
<protein>
    <recommendedName>
        <fullName evidence="20">Aminopeptidase</fullName>
        <ecNumber evidence="20">3.4.11.-</ecNumber>
    </recommendedName>
</protein>
<dbReference type="Pfam" id="PF01433">
    <property type="entry name" value="Peptidase_M1"/>
    <property type="match status" value="1"/>
</dbReference>
<dbReference type="GO" id="GO:0042277">
    <property type="term" value="F:peptide binding"/>
    <property type="evidence" value="ECO:0007669"/>
    <property type="project" value="TreeGrafter"/>
</dbReference>
<feature type="site" description="Transition state stabilizer" evidence="19">
    <location>
        <position position="470"/>
    </location>
</feature>
<feature type="region of interest" description="Disordered" evidence="21">
    <location>
        <begin position="38"/>
        <end position="64"/>
    </location>
</feature>
<evidence type="ECO:0000259" key="22">
    <source>
        <dbReference type="Pfam" id="PF01433"/>
    </source>
</evidence>
<keyword evidence="4 20" id="KW-0031">Aminopeptidase</keyword>
<feature type="domain" description="ERAP1-like C-terminal" evidence="23">
    <location>
        <begin position="616"/>
        <end position="940"/>
    </location>
</feature>
<reference evidence="26" key="2">
    <citation type="submission" date="2023-03" db="EMBL/GenBank/DDBJ databases">
        <authorList>
            <consortium name="Wellcome Sanger Institute Data Sharing"/>
        </authorList>
    </citation>
    <scope>NUCLEOTIDE SEQUENCE [LARGE SCALE GENOMIC DNA]</scope>
</reference>
<reference evidence="25" key="3">
    <citation type="submission" date="2025-08" db="UniProtKB">
        <authorList>
            <consortium name="Ensembl"/>
        </authorList>
    </citation>
    <scope>IDENTIFICATION</scope>
</reference>
<evidence type="ECO:0000313" key="25">
    <source>
        <dbReference type="Ensembl" id="ENSACLP00000058617.1"/>
    </source>
</evidence>
<keyword evidence="12 20" id="KW-1133">Transmembrane helix</keyword>
<dbReference type="FunFam" id="2.60.40.1730:FF:000001">
    <property type="entry name" value="Leucyl-cystinyl aminopeptidase"/>
    <property type="match status" value="1"/>
</dbReference>
<dbReference type="SUPFAM" id="SSF55486">
    <property type="entry name" value="Metalloproteases ('zincins'), catalytic domain"/>
    <property type="match status" value="1"/>
</dbReference>
<evidence type="ECO:0000256" key="14">
    <source>
        <dbReference type="ARBA" id="ARBA00023136"/>
    </source>
</evidence>
<evidence type="ECO:0000256" key="3">
    <source>
        <dbReference type="ARBA" id="ARBA00011738"/>
    </source>
</evidence>
<feature type="domain" description="Aminopeptidase N-like N-terminal" evidence="24">
    <location>
        <begin position="74"/>
        <end position="273"/>
    </location>
</feature>
<dbReference type="InterPro" id="IPR034016">
    <property type="entry name" value="M1_APN-typ"/>
</dbReference>
<dbReference type="InterPro" id="IPR014782">
    <property type="entry name" value="Peptidase_M1_dom"/>
</dbReference>
<evidence type="ECO:0000256" key="10">
    <source>
        <dbReference type="ARBA" id="ARBA00022833"/>
    </source>
</evidence>
<dbReference type="InterPro" id="IPR027268">
    <property type="entry name" value="Peptidase_M4/M1_CTD_sf"/>
</dbReference>
<feature type="binding site" evidence="18">
    <location>
        <position position="404"/>
    </location>
    <ligand>
        <name>Zn(2+)</name>
        <dbReference type="ChEBI" id="CHEBI:29105"/>
        <note>catalytic</note>
    </ligand>
</feature>
<evidence type="ECO:0000256" key="16">
    <source>
        <dbReference type="ARBA" id="ARBA00023180"/>
    </source>
</evidence>
<evidence type="ECO:0000256" key="9">
    <source>
        <dbReference type="ARBA" id="ARBA00022801"/>
    </source>
</evidence>
<keyword evidence="14 20" id="KW-0472">Membrane</keyword>
<evidence type="ECO:0000256" key="12">
    <source>
        <dbReference type="ARBA" id="ARBA00022989"/>
    </source>
</evidence>
<evidence type="ECO:0000256" key="19">
    <source>
        <dbReference type="PIRSR" id="PIRSR634016-4"/>
    </source>
</evidence>